<evidence type="ECO:0000313" key="1">
    <source>
        <dbReference type="EMBL" id="KKS96370.1"/>
    </source>
</evidence>
<proteinExistence type="predicted"/>
<dbReference type="AlphaFoldDB" id="A0A0G1DEP0"/>
<gene>
    <name evidence="1" type="ORF">UV73_C0011G0042</name>
</gene>
<protein>
    <submittedName>
        <fullName evidence="1">Uncharacterized protein</fullName>
    </submittedName>
</protein>
<name>A0A0G1DEP0_9BACT</name>
<dbReference type="Proteomes" id="UP000034894">
    <property type="component" value="Unassembled WGS sequence"/>
</dbReference>
<sequence length="264" mass="31266">MKITPVAIKITDLRKFAEVAFLVDRDDFLQDLIKLRKKWGLDKQLLLLPPTKPWFTFPWQVKDSQLESYIKATVKLETADANSNKMGKMSIKDKNKYLRNLKKTERLLPSNDFRSGIMDLRKKYRRPPNFDRIIAHSVIYGEVTNQDFISCEAKIIYPEQEFPQYFQDTKLVIELYPPVKTEEIEKIIKNVLPAQVKKYEKHFIRGNIEDYDTRPTIVRNRGWYWFKKNHSWSQVYKKAEIDIGGNIASSSVRDAIDEYKKRLI</sequence>
<accession>A0A0G1DEP0</accession>
<dbReference type="STRING" id="1618443.UV73_C0011G0042"/>
<comment type="caution">
    <text evidence="1">The sequence shown here is derived from an EMBL/GenBank/DDBJ whole genome shotgun (WGS) entry which is preliminary data.</text>
</comment>
<reference evidence="1 2" key="1">
    <citation type="journal article" date="2015" name="Nature">
        <title>rRNA introns, odd ribosomes, and small enigmatic genomes across a large radiation of phyla.</title>
        <authorList>
            <person name="Brown C.T."/>
            <person name="Hug L.A."/>
            <person name="Thomas B.C."/>
            <person name="Sharon I."/>
            <person name="Castelle C.J."/>
            <person name="Singh A."/>
            <person name="Wilkins M.J."/>
            <person name="Williams K.H."/>
            <person name="Banfield J.F."/>
        </authorList>
    </citation>
    <scope>NUCLEOTIDE SEQUENCE [LARGE SCALE GENOMIC DNA]</scope>
</reference>
<dbReference type="EMBL" id="LCFP01000011">
    <property type="protein sequence ID" value="KKS96370.1"/>
    <property type="molecule type" value="Genomic_DNA"/>
</dbReference>
<organism evidence="1 2">
    <name type="scientific">Candidatus Gottesmanbacteria bacterium GW2011_GWA2_43_14</name>
    <dbReference type="NCBI Taxonomy" id="1618443"/>
    <lineage>
        <taxon>Bacteria</taxon>
        <taxon>Candidatus Gottesmaniibacteriota</taxon>
    </lineage>
</organism>
<evidence type="ECO:0000313" key="2">
    <source>
        <dbReference type="Proteomes" id="UP000034894"/>
    </source>
</evidence>